<evidence type="ECO:0000256" key="1">
    <source>
        <dbReference type="RuleBase" id="RU000441"/>
    </source>
</evidence>
<keyword evidence="1" id="KW-0808">Transferase</keyword>
<keyword evidence="3" id="KW-1185">Reference proteome</keyword>
<reference evidence="2" key="1">
    <citation type="submission" date="2021-09" db="EMBL/GenBank/DDBJ databases">
        <authorList>
            <consortium name="AG Swart"/>
            <person name="Singh M."/>
            <person name="Singh A."/>
            <person name="Seah K."/>
            <person name="Emmerich C."/>
        </authorList>
    </citation>
    <scope>NUCLEOTIDE SEQUENCE</scope>
    <source>
        <strain evidence="2">ATCC30299</strain>
    </source>
</reference>
<dbReference type="Gene3D" id="1.10.230.10">
    <property type="entry name" value="Cytochrome P450-Terp, domain 2"/>
    <property type="match status" value="1"/>
</dbReference>
<dbReference type="InterPro" id="IPR016142">
    <property type="entry name" value="Citrate_synth-like_lrg_a-sub"/>
</dbReference>
<accession>A0AAU9JKE7</accession>
<dbReference type="PRINTS" id="PR00143">
    <property type="entry name" value="CITRTSNTHASE"/>
</dbReference>
<dbReference type="Gene3D" id="1.10.580.10">
    <property type="entry name" value="Citrate Synthase, domain 1"/>
    <property type="match status" value="1"/>
</dbReference>
<gene>
    <name evidence="2" type="ORF">BSTOLATCC_MIC28612</name>
</gene>
<evidence type="ECO:0000313" key="2">
    <source>
        <dbReference type="EMBL" id="CAG9321327.1"/>
    </source>
</evidence>
<dbReference type="SUPFAM" id="SSF48256">
    <property type="entry name" value="Citrate synthase"/>
    <property type="match status" value="1"/>
</dbReference>
<dbReference type="InterPro" id="IPR002020">
    <property type="entry name" value="Citrate_synthase"/>
</dbReference>
<dbReference type="PANTHER" id="PTHR11739:SF8">
    <property type="entry name" value="CITRATE SYNTHASE, MITOCHONDRIAL"/>
    <property type="match status" value="1"/>
</dbReference>
<dbReference type="GO" id="GO:0005975">
    <property type="term" value="P:carbohydrate metabolic process"/>
    <property type="evidence" value="ECO:0007669"/>
    <property type="project" value="TreeGrafter"/>
</dbReference>
<dbReference type="GO" id="GO:0006099">
    <property type="term" value="P:tricarboxylic acid cycle"/>
    <property type="evidence" value="ECO:0007669"/>
    <property type="project" value="TreeGrafter"/>
</dbReference>
<dbReference type="Pfam" id="PF00285">
    <property type="entry name" value="Citrate_synt"/>
    <property type="match status" value="1"/>
</dbReference>
<dbReference type="GO" id="GO:0005759">
    <property type="term" value="C:mitochondrial matrix"/>
    <property type="evidence" value="ECO:0007669"/>
    <property type="project" value="TreeGrafter"/>
</dbReference>
<proteinExistence type="inferred from homology"/>
<dbReference type="GO" id="GO:0046912">
    <property type="term" value="F:acyltransferase activity, acyl groups converted into alkyl on transfer"/>
    <property type="evidence" value="ECO:0007669"/>
    <property type="project" value="InterPro"/>
</dbReference>
<protein>
    <recommendedName>
        <fullName evidence="1">Citrate synthase</fullName>
    </recommendedName>
</protein>
<evidence type="ECO:0000313" key="3">
    <source>
        <dbReference type="Proteomes" id="UP001162131"/>
    </source>
</evidence>
<dbReference type="Proteomes" id="UP001162131">
    <property type="component" value="Unassembled WGS sequence"/>
</dbReference>
<comment type="similarity">
    <text evidence="1">Belongs to the citrate synthase family.</text>
</comment>
<comment type="caution">
    <text evidence="2">The sequence shown here is derived from an EMBL/GenBank/DDBJ whole genome shotgun (WGS) entry which is preliminary data.</text>
</comment>
<sequence length="421" mass="46329">MISRVCPQLFEKVQSKIPDVIKRVDAIKKSNVPIGTLRIKHILGGLRGVPVLNSFTCEMSPEQGPLIRGKTINELLRLLPLQDGCLYPESMFWYLLTGEIPTQQEISSLINSLDAVSQLPEQVIKTLDTLPQNFPATSLLSIGIMALQENSQFASAYSTIKRKDLWIPAFEDSLVILAKLPVLAAYIYCKRSGIDINNTDFKDIGGKFLGLIGAGTPNNIGFLRLFLSLYCDSDSGSVGAHASKAIGSPLSDPFKSIAGAINGVSGHLHGKAVQDSLEWIIKANNFYLAQANRDINDNKSIPGFGHAVLGRRDPRYDIIHDYWKSKDPKNPWLINIEKAAEEVPKLLRGKLRDPQVNGDFISGAALYSFGVRDGEMGPVLFGVSRAMTCLANYIWDRACEMPIEYAMSFDINGLETIAKSN</sequence>
<dbReference type="InterPro" id="IPR016143">
    <property type="entry name" value="Citrate_synth-like_sm_a-sub"/>
</dbReference>
<dbReference type="AlphaFoldDB" id="A0AAU9JKE7"/>
<dbReference type="EMBL" id="CAJZBQ010000028">
    <property type="protein sequence ID" value="CAG9321327.1"/>
    <property type="molecule type" value="Genomic_DNA"/>
</dbReference>
<organism evidence="2 3">
    <name type="scientific">Blepharisma stoltei</name>
    <dbReference type="NCBI Taxonomy" id="1481888"/>
    <lineage>
        <taxon>Eukaryota</taxon>
        <taxon>Sar</taxon>
        <taxon>Alveolata</taxon>
        <taxon>Ciliophora</taxon>
        <taxon>Postciliodesmatophora</taxon>
        <taxon>Heterotrichea</taxon>
        <taxon>Heterotrichida</taxon>
        <taxon>Blepharismidae</taxon>
        <taxon>Blepharisma</taxon>
    </lineage>
</organism>
<dbReference type="PANTHER" id="PTHR11739">
    <property type="entry name" value="CITRATE SYNTHASE"/>
    <property type="match status" value="1"/>
</dbReference>
<dbReference type="InterPro" id="IPR036969">
    <property type="entry name" value="Citrate_synthase_sf"/>
</dbReference>
<name>A0AAU9JKE7_9CILI</name>